<dbReference type="PROSITE" id="PS51318">
    <property type="entry name" value="TAT"/>
    <property type="match status" value="1"/>
</dbReference>
<dbReference type="EMBL" id="CAUYUJ010021760">
    <property type="protein sequence ID" value="CAK0906867.1"/>
    <property type="molecule type" value="Genomic_DNA"/>
</dbReference>
<feature type="domain" description="NADP-dependent oxidoreductase" evidence="4">
    <location>
        <begin position="110"/>
        <end position="365"/>
    </location>
</feature>
<proteinExistence type="inferred from homology"/>
<evidence type="ECO:0000256" key="3">
    <source>
        <dbReference type="ARBA" id="ARBA00023002"/>
    </source>
</evidence>
<evidence type="ECO:0000313" key="6">
    <source>
        <dbReference type="Proteomes" id="UP001189429"/>
    </source>
</evidence>
<evidence type="ECO:0000256" key="1">
    <source>
        <dbReference type="ARBA" id="ARBA00007905"/>
    </source>
</evidence>
<accession>A0ABN9Y310</accession>
<dbReference type="CDD" id="cd19071">
    <property type="entry name" value="AKR_AKR1-5-like"/>
    <property type="match status" value="1"/>
</dbReference>
<dbReference type="SUPFAM" id="SSF51430">
    <property type="entry name" value="NAD(P)-linked oxidoreductase"/>
    <property type="match status" value="1"/>
</dbReference>
<dbReference type="InterPro" id="IPR006311">
    <property type="entry name" value="TAT_signal"/>
</dbReference>
<dbReference type="InterPro" id="IPR023210">
    <property type="entry name" value="NADP_OxRdtase_dom"/>
</dbReference>
<protein>
    <recommendedName>
        <fullName evidence="4">NADP-dependent oxidoreductase domain-containing protein</fullName>
    </recommendedName>
</protein>
<organism evidence="5 6">
    <name type="scientific">Prorocentrum cordatum</name>
    <dbReference type="NCBI Taxonomy" id="2364126"/>
    <lineage>
        <taxon>Eukaryota</taxon>
        <taxon>Sar</taxon>
        <taxon>Alveolata</taxon>
        <taxon>Dinophyceae</taxon>
        <taxon>Prorocentrales</taxon>
        <taxon>Prorocentraceae</taxon>
        <taxon>Prorocentrum</taxon>
    </lineage>
</organism>
<comment type="caution">
    <text evidence="5">The sequence shown here is derived from an EMBL/GenBank/DDBJ whole genome shotgun (WGS) entry which is preliminary data.</text>
</comment>
<dbReference type="PRINTS" id="PR00069">
    <property type="entry name" value="ALDKETRDTASE"/>
</dbReference>
<name>A0ABN9Y310_9DINO</name>
<dbReference type="InterPro" id="IPR036812">
    <property type="entry name" value="NAD(P)_OxRdtase_dom_sf"/>
</dbReference>
<dbReference type="InterPro" id="IPR020471">
    <property type="entry name" value="AKR"/>
</dbReference>
<dbReference type="PANTHER" id="PTHR43827">
    <property type="entry name" value="2,5-DIKETO-D-GLUCONIC ACID REDUCTASE"/>
    <property type="match status" value="1"/>
</dbReference>
<keyword evidence="2" id="KW-0521">NADP</keyword>
<dbReference type="Pfam" id="PF00248">
    <property type="entry name" value="Aldo_ket_red"/>
    <property type="match status" value="1"/>
</dbReference>
<keyword evidence="6" id="KW-1185">Reference proteome</keyword>
<dbReference type="Proteomes" id="UP001189429">
    <property type="component" value="Unassembled WGS sequence"/>
</dbReference>
<gene>
    <name evidence="5" type="ORF">PCOR1329_LOCUS82047</name>
</gene>
<keyword evidence="3" id="KW-0560">Oxidoreductase</keyword>
<evidence type="ECO:0000259" key="4">
    <source>
        <dbReference type="Pfam" id="PF00248"/>
    </source>
</evidence>
<reference evidence="5" key="1">
    <citation type="submission" date="2023-10" db="EMBL/GenBank/DDBJ databases">
        <authorList>
            <person name="Chen Y."/>
            <person name="Shah S."/>
            <person name="Dougan E. K."/>
            <person name="Thang M."/>
            <person name="Chan C."/>
        </authorList>
    </citation>
    <scope>NUCLEOTIDE SEQUENCE [LARGE SCALE GENOMIC DNA]</scope>
</reference>
<evidence type="ECO:0000256" key="2">
    <source>
        <dbReference type="ARBA" id="ARBA00022857"/>
    </source>
</evidence>
<comment type="similarity">
    <text evidence="1">Belongs to the aldo/keto reductase family.</text>
</comment>
<evidence type="ECO:0000313" key="5">
    <source>
        <dbReference type="EMBL" id="CAK0906867.1"/>
    </source>
</evidence>
<dbReference type="PANTHER" id="PTHR43827:SF3">
    <property type="entry name" value="NADP-DEPENDENT OXIDOREDUCTASE DOMAIN-CONTAINING PROTEIN"/>
    <property type="match status" value="1"/>
</dbReference>
<dbReference type="Gene3D" id="3.20.20.100">
    <property type="entry name" value="NADP-dependent oxidoreductase domain"/>
    <property type="match status" value="1"/>
</dbReference>
<sequence>MAMAPPPRWPVATSRPAPGARACRPALVFGSLALAFLGSWSPWRAAPAYAAPSGSATRGVQSRREVLLEAALAAGGGAAASGAPAWAQQPAVTPSGDVFTLSDGLKFPTASFGLQIYDDNTAQKLTELSLQLGYRNFFASVLARNQRGFARGVQASGVPRDQLFICGTVLSNRARGFEAAYKATKQGCDENLEAFKVGGIDYVDMIMLDYPGPDCDSIKGQWKAFEEMLAAKQTRSLAVSNFNSAQLDCLLADKTATVPTVNQLPYSIHYSDKTAVEENGKRGIVVQAWAPLGGSTGGIKGQARKACEEIGKKYGKTWAQVALRWIVDTGATFSMQTRSTTHFAENLNVFDFKLSQEDLALLQKVRT</sequence>